<proteinExistence type="predicted"/>
<organism evidence="1 2">
    <name type="scientific">Trichinella pseudospiralis</name>
    <name type="common">Parasitic roundworm</name>
    <dbReference type="NCBI Taxonomy" id="6337"/>
    <lineage>
        <taxon>Eukaryota</taxon>
        <taxon>Metazoa</taxon>
        <taxon>Ecdysozoa</taxon>
        <taxon>Nematoda</taxon>
        <taxon>Enoplea</taxon>
        <taxon>Dorylaimia</taxon>
        <taxon>Trichinellida</taxon>
        <taxon>Trichinellidae</taxon>
        <taxon>Trichinella</taxon>
    </lineage>
</organism>
<sequence length="84" mass="9446">MLIVAACLSGVYSMSNTLNHFRKEARNCRAGIRGLQTQTVQGLRLAAVRHISSCVTKPPFIYCFSFSSPLFVRMDLFYSGERQP</sequence>
<comment type="caution">
    <text evidence="1">The sequence shown here is derived from an EMBL/GenBank/DDBJ whole genome shotgun (WGS) entry which is preliminary data.</text>
</comment>
<dbReference type="EMBL" id="JYDT01000040">
    <property type="protein sequence ID" value="KRY88552.1"/>
    <property type="molecule type" value="Genomic_DNA"/>
</dbReference>
<protein>
    <submittedName>
        <fullName evidence="1">Uncharacterized protein</fullName>
    </submittedName>
</protein>
<name>A0A0V1FR99_TRIPS</name>
<evidence type="ECO:0000313" key="1">
    <source>
        <dbReference type="EMBL" id="KRY88552.1"/>
    </source>
</evidence>
<dbReference type="Proteomes" id="UP000054995">
    <property type="component" value="Unassembled WGS sequence"/>
</dbReference>
<gene>
    <name evidence="1" type="ORF">T4D_2227</name>
</gene>
<dbReference type="AlphaFoldDB" id="A0A0V1FR99"/>
<reference evidence="1 2" key="1">
    <citation type="submission" date="2015-01" db="EMBL/GenBank/DDBJ databases">
        <title>Evolution of Trichinella species and genotypes.</title>
        <authorList>
            <person name="Korhonen P.K."/>
            <person name="Edoardo P."/>
            <person name="Giuseppe L.R."/>
            <person name="Gasser R.B."/>
        </authorList>
    </citation>
    <scope>NUCLEOTIDE SEQUENCE [LARGE SCALE GENOMIC DNA]</scope>
    <source>
        <strain evidence="1">ISS470</strain>
    </source>
</reference>
<keyword evidence="2" id="KW-1185">Reference proteome</keyword>
<accession>A0A0V1FR99</accession>
<evidence type="ECO:0000313" key="2">
    <source>
        <dbReference type="Proteomes" id="UP000054995"/>
    </source>
</evidence>